<dbReference type="InterPro" id="IPR020046">
    <property type="entry name" value="5-3_exonucl_a-hlix_arch_N"/>
</dbReference>
<dbReference type="Gene3D" id="3.30.420.10">
    <property type="entry name" value="Ribonuclease H-like superfamily/Ribonuclease H"/>
    <property type="match status" value="1"/>
</dbReference>
<dbReference type="Proteomes" id="UP001214996">
    <property type="component" value="Chromosome"/>
</dbReference>
<dbReference type="FunFam" id="1.10.150.20:FF:000002">
    <property type="entry name" value="DNA polymerase I"/>
    <property type="match status" value="1"/>
</dbReference>
<organism evidence="14 15">
    <name type="scientific">Fusobacterium nucleatum</name>
    <dbReference type="NCBI Taxonomy" id="851"/>
    <lineage>
        <taxon>Bacteria</taxon>
        <taxon>Fusobacteriati</taxon>
        <taxon>Fusobacteriota</taxon>
        <taxon>Fusobacteriia</taxon>
        <taxon>Fusobacteriales</taxon>
        <taxon>Fusobacteriaceae</taxon>
        <taxon>Fusobacterium</taxon>
    </lineage>
</organism>
<evidence type="ECO:0000259" key="12">
    <source>
        <dbReference type="SMART" id="SM00475"/>
    </source>
</evidence>
<dbReference type="PANTHER" id="PTHR10133:SF27">
    <property type="entry name" value="DNA POLYMERASE NU"/>
    <property type="match status" value="1"/>
</dbReference>
<dbReference type="CDD" id="cd08637">
    <property type="entry name" value="DNA_pol_A_pol_I_C"/>
    <property type="match status" value="1"/>
</dbReference>
<dbReference type="SMART" id="SM00482">
    <property type="entry name" value="POLAc"/>
    <property type="match status" value="1"/>
</dbReference>
<feature type="domain" description="5'-3' exonuclease" evidence="12">
    <location>
        <begin position="2"/>
        <end position="269"/>
    </location>
</feature>
<dbReference type="Gene3D" id="3.30.70.370">
    <property type="match status" value="1"/>
</dbReference>
<dbReference type="Gene3D" id="1.20.1060.10">
    <property type="entry name" value="Taq DNA Polymerase, Chain T, domain 4"/>
    <property type="match status" value="1"/>
</dbReference>
<dbReference type="GO" id="GO:0006261">
    <property type="term" value="P:DNA-templated DNA replication"/>
    <property type="evidence" value="ECO:0007669"/>
    <property type="project" value="UniProtKB-UniRule"/>
</dbReference>
<gene>
    <name evidence="11 14" type="primary">polA</name>
    <name evidence="14" type="ORF">PSR69_04185</name>
</gene>
<dbReference type="NCBIfam" id="NF004397">
    <property type="entry name" value="PRK05755.1"/>
    <property type="match status" value="1"/>
</dbReference>
<dbReference type="Pfam" id="PF02739">
    <property type="entry name" value="5_3_exonuc_N"/>
    <property type="match status" value="1"/>
</dbReference>
<dbReference type="SMART" id="SM00475">
    <property type="entry name" value="53EXOc"/>
    <property type="match status" value="1"/>
</dbReference>
<evidence type="ECO:0000256" key="3">
    <source>
        <dbReference type="ARBA" id="ARBA00022695"/>
    </source>
</evidence>
<sequence>MKRAVLLDVSAIMYRAYFANINFRTKNEPTGAVYGFINTLLSIINEFKPDYMAAAFDVKRSSLKRTEIYGDYKSNRQSTPEDLVTQIPRIEEVLDAFNINRYKIDGYEADDVLGSLAKKIAKQDIEVIIITGDKDLSQLVERNISVALLGKGTEGEKFGILKNSDDVVNYLGVVPEKIPDLFGLIGDKSDGIPGVTKIGEKKALAIFSQYDSLEKIYENIDNLKNIDGIGPSLIKNLVNEKDTAFMSRELAKIFTDLDIIVEENGLQYGMDREKLYSLCKILEFKMFIKKLGLEEKPQNPTLFSLENIAEKKESPKVVEEKKEAEFIKEINLTLSNRELLIIDNENILNEQREYLSNYKKIASIYYENLGIILSTEDKDFYFPLNHGGLLAKNIDRNLIINFISELDIKFISYNFKALLNLGINFKSMYMDMMIAYHLISSQTKIDPIIPVTEYSKLEPKDFKTAFGKINIELITAQDFSKYLSAISIGILAIYDELNYLLKKEDLYKILMENEMPLIQVLSLMERKGIEIDIQYFKNYSLELDKELLRIEKAIYEEAGEEFNINSPKQLGDILFVKLNLPSGKKTKTGYSTDVMVLEDLESYGYNIARLLLDYRKLNKLKTTYVDTLPLLVDENSRIHTTFNQIGTATGRLSSSDPNLQNIPVKTDDGIKIREGFVAGAGKVLMSIDYSQVELRVLTSMSKDENLIEAYREEKDLHDLTARRIFNLSDSETVSREQRTIAKIINFSIIYGKTPFGLAKELKIPVKDASEYIKKYFEQYPKVTSFEREVIEFGEEHGYVKTLFGRKRYISGIDSKNKTIKSQAERMAVNTVIQGTAAEVLKKVMVKVYDVLKDKEDIALLLQVHDELIFEVEENSVEKYSEILADIMKNTVQLEDVKLNININIGKNWAEAK</sequence>
<dbReference type="InterPro" id="IPR036279">
    <property type="entry name" value="5-3_exonuclease_C_sf"/>
</dbReference>
<evidence type="ECO:0000256" key="8">
    <source>
        <dbReference type="ARBA" id="ARBA00023204"/>
    </source>
</evidence>
<evidence type="ECO:0000256" key="4">
    <source>
        <dbReference type="ARBA" id="ARBA00022705"/>
    </source>
</evidence>
<name>A0AAX3MCB4_FUSNU</name>
<dbReference type="FunFam" id="1.20.1060.10:FF:000001">
    <property type="entry name" value="DNA polymerase I"/>
    <property type="match status" value="1"/>
</dbReference>
<dbReference type="PANTHER" id="PTHR10133">
    <property type="entry name" value="DNA POLYMERASE I"/>
    <property type="match status" value="1"/>
</dbReference>
<dbReference type="PRINTS" id="PR00868">
    <property type="entry name" value="DNAPOLI"/>
</dbReference>
<evidence type="ECO:0000259" key="13">
    <source>
        <dbReference type="SMART" id="SM00482"/>
    </source>
</evidence>
<dbReference type="Gene3D" id="1.10.150.20">
    <property type="entry name" value="5' to 3' exonuclease, C-terminal subdomain"/>
    <property type="match status" value="2"/>
</dbReference>
<evidence type="ECO:0000256" key="11">
    <source>
        <dbReference type="RuleBase" id="RU004460"/>
    </source>
</evidence>
<keyword evidence="11" id="KW-0540">Nuclease</keyword>
<dbReference type="InterPro" id="IPR002421">
    <property type="entry name" value="5-3_exonuclease"/>
</dbReference>
<comment type="catalytic activity">
    <reaction evidence="9 11">
        <text>DNA(n) + a 2'-deoxyribonucleoside 5'-triphosphate = DNA(n+1) + diphosphate</text>
        <dbReference type="Rhea" id="RHEA:22508"/>
        <dbReference type="Rhea" id="RHEA-COMP:17339"/>
        <dbReference type="Rhea" id="RHEA-COMP:17340"/>
        <dbReference type="ChEBI" id="CHEBI:33019"/>
        <dbReference type="ChEBI" id="CHEBI:61560"/>
        <dbReference type="ChEBI" id="CHEBI:173112"/>
        <dbReference type="EC" id="2.7.7.7"/>
    </reaction>
</comment>
<keyword evidence="4 11" id="KW-0235">DNA replication</keyword>
<dbReference type="CDD" id="cd09898">
    <property type="entry name" value="H3TH_53EXO"/>
    <property type="match status" value="1"/>
</dbReference>
<keyword evidence="8 11" id="KW-0234">DNA repair</keyword>
<dbReference type="Pfam" id="PF00476">
    <property type="entry name" value="DNA_pol_A"/>
    <property type="match status" value="1"/>
</dbReference>
<dbReference type="InterPro" id="IPR008918">
    <property type="entry name" value="HhH2"/>
</dbReference>
<keyword evidence="11" id="KW-0378">Hydrolase</keyword>
<dbReference type="InterPro" id="IPR012337">
    <property type="entry name" value="RNaseH-like_sf"/>
</dbReference>
<evidence type="ECO:0000256" key="9">
    <source>
        <dbReference type="ARBA" id="ARBA00049244"/>
    </source>
</evidence>
<protein>
    <recommendedName>
        <fullName evidence="10 11">DNA polymerase I</fullName>
        <ecNumber evidence="10 11">2.7.7.7</ecNumber>
    </recommendedName>
</protein>
<dbReference type="GO" id="GO:0003677">
    <property type="term" value="F:DNA binding"/>
    <property type="evidence" value="ECO:0007669"/>
    <property type="project" value="UniProtKB-UniRule"/>
</dbReference>
<dbReference type="InterPro" id="IPR043502">
    <property type="entry name" value="DNA/RNA_pol_sf"/>
</dbReference>
<dbReference type="AlphaFoldDB" id="A0AAX3MCB4"/>
<dbReference type="SUPFAM" id="SSF47807">
    <property type="entry name" value="5' to 3' exonuclease, C-terminal subdomain"/>
    <property type="match status" value="1"/>
</dbReference>
<dbReference type="SUPFAM" id="SSF53098">
    <property type="entry name" value="Ribonuclease H-like"/>
    <property type="match status" value="1"/>
</dbReference>
<evidence type="ECO:0000313" key="15">
    <source>
        <dbReference type="Proteomes" id="UP001214996"/>
    </source>
</evidence>
<comment type="function">
    <text evidence="11">In addition to polymerase activity, this DNA polymerase exhibits 5'-3' exonuclease activity.</text>
</comment>
<dbReference type="FunFam" id="1.10.150.20:FF:000003">
    <property type="entry name" value="DNA polymerase I"/>
    <property type="match status" value="1"/>
</dbReference>
<dbReference type="Gene3D" id="3.40.50.1010">
    <property type="entry name" value="5'-nuclease"/>
    <property type="match status" value="1"/>
</dbReference>
<dbReference type="EC" id="2.7.7.7" evidence="10 11"/>
<feature type="domain" description="DNA-directed DNA polymerase family A palm" evidence="13">
    <location>
        <begin position="669"/>
        <end position="875"/>
    </location>
</feature>
<evidence type="ECO:0000256" key="2">
    <source>
        <dbReference type="ARBA" id="ARBA00022679"/>
    </source>
</evidence>
<dbReference type="InterPro" id="IPR020045">
    <property type="entry name" value="DNA_polI_H3TH"/>
</dbReference>
<dbReference type="Pfam" id="PF01367">
    <property type="entry name" value="5_3_exonuc"/>
    <property type="match status" value="1"/>
</dbReference>
<dbReference type="SMART" id="SM00279">
    <property type="entry name" value="HhH2"/>
    <property type="match status" value="1"/>
</dbReference>
<dbReference type="NCBIfam" id="TIGR00593">
    <property type="entry name" value="pola"/>
    <property type="match status" value="1"/>
</dbReference>
<evidence type="ECO:0000256" key="1">
    <source>
        <dbReference type="ARBA" id="ARBA00007705"/>
    </source>
</evidence>
<keyword evidence="3 11" id="KW-0548">Nucleotidyltransferase</keyword>
<dbReference type="InterPro" id="IPR001098">
    <property type="entry name" value="DNA-dir_DNA_pol_A_palm_dom"/>
</dbReference>
<dbReference type="InterPro" id="IPR002298">
    <property type="entry name" value="DNA_polymerase_A"/>
</dbReference>
<dbReference type="InterPro" id="IPR036397">
    <property type="entry name" value="RNaseH_sf"/>
</dbReference>
<evidence type="ECO:0000256" key="5">
    <source>
        <dbReference type="ARBA" id="ARBA00022763"/>
    </source>
</evidence>
<reference evidence="14" key="1">
    <citation type="submission" date="2023-02" db="EMBL/GenBank/DDBJ databases">
        <title>Pan-genomic study of Fusobacterium nucleatum reveals the distribution of pathogenic genes and functional clusters at subspecies and strain levels.</title>
        <authorList>
            <person name="Feng Q."/>
            <person name="Sun T."/>
        </authorList>
    </citation>
    <scope>NUCLEOTIDE SEQUENCE</scope>
    <source>
        <strain evidence="14">FNV</strain>
    </source>
</reference>
<dbReference type="RefSeq" id="WP_273834026.1">
    <property type="nucleotide sequence ID" value="NZ_CP117525.1"/>
</dbReference>
<evidence type="ECO:0000256" key="6">
    <source>
        <dbReference type="ARBA" id="ARBA00022932"/>
    </source>
</evidence>
<dbReference type="CDD" id="cd09859">
    <property type="entry name" value="PIN_53EXO"/>
    <property type="match status" value="1"/>
</dbReference>
<dbReference type="SUPFAM" id="SSF88723">
    <property type="entry name" value="PIN domain-like"/>
    <property type="match status" value="1"/>
</dbReference>
<keyword evidence="7 11" id="KW-0238">DNA-binding</keyword>
<evidence type="ECO:0000256" key="10">
    <source>
        <dbReference type="NCBIfam" id="TIGR00593"/>
    </source>
</evidence>
<comment type="similarity">
    <text evidence="1 11">Belongs to the DNA polymerase type-A family.</text>
</comment>
<dbReference type="SUPFAM" id="SSF56672">
    <property type="entry name" value="DNA/RNA polymerases"/>
    <property type="match status" value="1"/>
</dbReference>
<dbReference type="GO" id="GO:0003887">
    <property type="term" value="F:DNA-directed DNA polymerase activity"/>
    <property type="evidence" value="ECO:0007669"/>
    <property type="project" value="UniProtKB-UniRule"/>
</dbReference>
<keyword evidence="11" id="KW-0269">Exonuclease</keyword>
<dbReference type="EMBL" id="CP117525">
    <property type="protein sequence ID" value="WDA44791.1"/>
    <property type="molecule type" value="Genomic_DNA"/>
</dbReference>
<accession>A0AAX3MCB4</accession>
<evidence type="ECO:0000256" key="7">
    <source>
        <dbReference type="ARBA" id="ARBA00023125"/>
    </source>
</evidence>
<dbReference type="InterPro" id="IPR029060">
    <property type="entry name" value="PIN-like_dom_sf"/>
</dbReference>
<dbReference type="GO" id="GO:0008409">
    <property type="term" value="F:5'-3' exonuclease activity"/>
    <property type="evidence" value="ECO:0007669"/>
    <property type="project" value="UniProtKB-UniRule"/>
</dbReference>
<dbReference type="GO" id="GO:0006302">
    <property type="term" value="P:double-strand break repair"/>
    <property type="evidence" value="ECO:0007669"/>
    <property type="project" value="TreeGrafter"/>
</dbReference>
<dbReference type="InterPro" id="IPR018320">
    <property type="entry name" value="DNA_polymerase_1"/>
</dbReference>
<keyword evidence="5 11" id="KW-0227">DNA damage</keyword>
<evidence type="ECO:0000313" key="14">
    <source>
        <dbReference type="EMBL" id="WDA44791.1"/>
    </source>
</evidence>
<keyword evidence="6 11" id="KW-0239">DNA-directed DNA polymerase</keyword>
<keyword evidence="2 11" id="KW-0808">Transferase</keyword>
<proteinExistence type="inferred from homology"/>